<evidence type="ECO:0000313" key="8">
    <source>
        <dbReference type="Proteomes" id="UP000054495"/>
    </source>
</evidence>
<feature type="domain" description="TOG" evidence="6">
    <location>
        <begin position="1318"/>
        <end position="1587"/>
    </location>
</feature>
<feature type="repeat" description="HEAT" evidence="3">
    <location>
        <begin position="1525"/>
        <end position="1563"/>
    </location>
</feature>
<dbReference type="SMART" id="SM01349">
    <property type="entry name" value="TOG"/>
    <property type="match status" value="1"/>
</dbReference>
<keyword evidence="8" id="KW-1185">Reference proteome</keyword>
<evidence type="ECO:0000256" key="5">
    <source>
        <dbReference type="SAM" id="MobiDB-lite"/>
    </source>
</evidence>
<dbReference type="InterPro" id="IPR057546">
    <property type="entry name" value="HEAT_GCN1"/>
</dbReference>
<dbReference type="InterPro" id="IPR034085">
    <property type="entry name" value="TOG"/>
</dbReference>
<dbReference type="GO" id="GO:0006417">
    <property type="term" value="P:regulation of translation"/>
    <property type="evidence" value="ECO:0007669"/>
    <property type="project" value="TreeGrafter"/>
</dbReference>
<dbReference type="SUPFAM" id="SSF48371">
    <property type="entry name" value="ARM repeat"/>
    <property type="match status" value="3"/>
</dbReference>
<organism evidence="7 8">
    <name type="scientific">Ancylostoma ceylanicum</name>
    <dbReference type="NCBI Taxonomy" id="53326"/>
    <lineage>
        <taxon>Eukaryota</taxon>
        <taxon>Metazoa</taxon>
        <taxon>Ecdysozoa</taxon>
        <taxon>Nematoda</taxon>
        <taxon>Chromadorea</taxon>
        <taxon>Rhabditida</taxon>
        <taxon>Rhabditina</taxon>
        <taxon>Rhabditomorpha</taxon>
        <taxon>Strongyloidea</taxon>
        <taxon>Ancylostomatidae</taxon>
        <taxon>Ancylostomatinae</taxon>
        <taxon>Ancylostoma</taxon>
    </lineage>
</organism>
<dbReference type="FunFam" id="1.25.10.10:FF:000162">
    <property type="entry name" value="GCN1, eIF2 alpha kinase activator homolog"/>
    <property type="match status" value="1"/>
</dbReference>
<dbReference type="Proteomes" id="UP000054495">
    <property type="component" value="Unassembled WGS sequence"/>
</dbReference>
<evidence type="ECO:0000256" key="3">
    <source>
        <dbReference type="PROSITE-ProRule" id="PRU00103"/>
    </source>
</evidence>
<dbReference type="InterPro" id="IPR021133">
    <property type="entry name" value="HEAT_type_2"/>
</dbReference>
<evidence type="ECO:0000259" key="6">
    <source>
        <dbReference type="SMART" id="SM01349"/>
    </source>
</evidence>
<keyword evidence="2" id="KW-0677">Repeat</keyword>
<protein>
    <submittedName>
        <fullName evidence="7">HEAT repeat protein</fullName>
    </submittedName>
</protein>
<comment type="similarity">
    <text evidence="1">Belongs to the GCN1 family.</text>
</comment>
<dbReference type="Pfam" id="PF24993">
    <property type="entry name" value="GNC1_N"/>
    <property type="match status" value="1"/>
</dbReference>
<feature type="region of interest" description="Disordered" evidence="5">
    <location>
        <begin position="1"/>
        <end position="22"/>
    </location>
</feature>
<dbReference type="InterPro" id="IPR056810">
    <property type="entry name" value="GNC1-like_N"/>
</dbReference>
<dbReference type="InterPro" id="IPR024372">
    <property type="entry name" value="Ecm29_N"/>
</dbReference>
<dbReference type="GO" id="GO:0034198">
    <property type="term" value="P:cellular response to amino acid starvation"/>
    <property type="evidence" value="ECO:0007669"/>
    <property type="project" value="TreeGrafter"/>
</dbReference>
<dbReference type="GO" id="GO:0000226">
    <property type="term" value="P:microtubule cytoskeleton organization"/>
    <property type="evidence" value="ECO:0007669"/>
    <property type="project" value="UniProtKB-ARBA"/>
</dbReference>
<dbReference type="FunFam" id="1.25.10.10:FF:000090">
    <property type="entry name" value="eIF-2-alpha kinase activator GCN1"/>
    <property type="match status" value="1"/>
</dbReference>
<evidence type="ECO:0000256" key="1">
    <source>
        <dbReference type="ARBA" id="ARBA00007366"/>
    </source>
</evidence>
<dbReference type="PANTHER" id="PTHR23346:SF7">
    <property type="entry name" value="STALLED RIBOSOME SENSOR GCN1"/>
    <property type="match status" value="1"/>
</dbReference>
<dbReference type="Pfam" id="PF24987">
    <property type="entry name" value="HEAT_EF3_N"/>
    <property type="match status" value="2"/>
</dbReference>
<dbReference type="InterPro" id="IPR011989">
    <property type="entry name" value="ARM-like"/>
</dbReference>
<feature type="repeat" description="HEAT" evidence="3">
    <location>
        <begin position="1919"/>
        <end position="1956"/>
    </location>
</feature>
<dbReference type="InterPro" id="IPR016024">
    <property type="entry name" value="ARM-type_fold"/>
</dbReference>
<dbReference type="EMBL" id="KE124862">
    <property type="protein sequence ID" value="EPB76514.1"/>
    <property type="molecule type" value="Genomic_DNA"/>
</dbReference>
<proteinExistence type="inferred from homology"/>
<sequence>MSVENGEEQIKENVDPSGAATEKNEIDWLKEEVRKFTAVVTNPSVRLQLQAYTLLCKVIKQVETIPEPFIKGIVKIVITACAFRYSHQQSFKAVENLLNALAKHDSGATAKSLAQSVQTLFPLTPNISESIACVAIPPAKWLLQLLPRVPDAVVPDVVSALGNLSFYCCASPKASRVFTKKLRLVCRSKDQTRRVNQAVSDVSKDASSAKKMACFMSFLFEACDSVDHNLFLDMFSKSVLFPKVRAEQFVIDICSKGLSKISASTFRDPLLPNIKKSLLRSPEVAAFGIVKTIESAAFPLDEYLTDLLKGLGALMTSSSEELRDAAIAGVVALTTLAEAPTVEKIVNYLLEQLSAAKSSEQRVALLEGVAKCAGAKNANPEALEKIASGVVTKTTSPDKEAHENVVTAQWKAAAIWARRLNNSSTALTSAFKNAPQLPTAARHIGYRSLANIFTSRDMKSLPADCEKQLWQDLETVSKEPLQFISLAALLLKSCDSGTPNHTKVWGKVTTYDSVLKDKSLASMCGEDAITWVDLIEKAILERPFSNSPGSYPPLLLKSLTILLFWPDWQVRKRASLAVERILIIEESHFAEALADVIFTETINVFVDQTLRKVRNNHPDPSTFTVPGEWYVLFFHHRVNHDAFTVEVDGSVWLRWVHTQADSDRWKGSEVFRATAIDRVLRCPDRSVRDNALITLVALNVPSVRKALWNHIETSIKELEVSEYVRIPEKHVAIYQCQEGHLYNTEVLDFDEGEISYNMKRENKAYSFRDQVAEMQLRRELAEKKRKEGKLTAAQKQVMEKELAKEKEIRDEMRQMYSVAEAKLDEARAMVAADHQGAFARPELLFNFCIPLTRSHLVSKNAAQLFLAYRDIAFPHTEDYLDELLGSTILRVIGSHWRVVNWADEPLPAAVNRCLQLLNERAFVVETGDDDESFVFEDIVGATQLTLLYPMIRLLLDPSNGYSDEIRDSTLTLLQNAVHKRFLKDGSVLQLPMNEYANLLFSEYARSLTAPSKQALVQLAGLANETEDTGPRVVSLARSALNYLDNESCDVRETVLKVLSAPNLLTRLVLSSNDSEFPIECLVRVFVARFDPIEAVAERAEGLWYASSFHLKPEMAEPLIDKCVSGVAFIRESAANATAAYVQEIVISMPVLLNKIDEVYTDLAHIRPAVYDEVGRMVMDSRDEWARRSGVGLVLGRLAEHVRVQDAMRFIKLVAPHGLADRSAECRNGMRNAAVEVIRKHGKDIMPELLPFLENLSDSTPSGGEHDNLRQGLVVLLGTLAQYLDPSSDKVRAIVARLMEALSTPSQAVQESVSRCLSPLVPAIRDTVKSLIQKLQWLLFEAESYGERRGAAYGIAGIVKGMGVASLKELELLPSIQKALLEKKNAKHREGGLLALEILCSTVGKLFEPYMIQALPSLLLCFGDSDENVRKAAEDTAVAMMSSMSPHGTKLVLPSLLTALDDESWRTKCAATELLGSMAFCAPRQLSACLPNIVPKLIEVLADSSSKAVLNTKFIHYIDAPSLALIMPIVRRAFEDRNSETRKVAAQIIANIYTLTEHKDMEPYLCDLVPGLQKSLLDPVPEIRTVAARALGAIVAKSTGATSDKLRESIVPWLKEKLVSPQSTVDRSGAAQGLSEVLAGIGSEQLEFVMPEIIAATESPEVSAETRDGYILMYIYLPMVFGEKFLPYLPQIVPPILKALADENEYVRASALKAGQRLIAQYCSHARRLLLPQLQMALHDENWRIRHASVTLIGDFLFNISGVSGKSTTSTANEDDTMGMEQAGKSIVRALGQQCRDHVLAGLYLARSDVALVVRQAAGHVWKIVVANTPRTLKEIMKVLFEMVVDSLASTCEERQQMGARCLGELVRKMGDKIINEVLPVLEMNQKSDELEKRVGVAIALHEIMDNITKDVLSHYLENLVTPVRNAICDPSPVVRSAAADTFSVLYQMVGHEALDEIITPLLEKLTPEKEDVLAGLCEIMKQNSRQMLPYLLPRLTRPPINVHALCSLASVAGGSLSRQLSRVLDALLSACQTNDQYDPMIDSCEKVVTAVTDEEGVPVLVDYLLKQAGKGNVPAIVLLHTFVTKSGVNLNYLVGDLLPGLLHLYTSTNAQIVDHAVNSAIGVAQALDQKEMQETIPIVKKALNFMVAQARGREIPGFAHPKALQPLLPMLRESILQGGVELKALAGEALGMVVSVSDPTALKPHVVNITGPLVRVLGDRYPATVKLAVLDALSKLLDKVDTLLRPFLPQLQSTFLKALQEPSSRPVRLAAGGALSRLLRIHMKPEPLVCEILKLLAHSQDQSLLETTFVAARALVGKLTAPLSDATIQEGYRVCELQYSVPVDTPTELDTSLTMCSGALYGELAVRTKQFGSKNIFKDVENCSKPRVRQAMAFALQQMCQSDAATIWSDAQAECRSAILAGLSADSTVACAALRAAAHVLASEGTNPDRDLLSAMGRALSHQAVEVRRVAAAALGHVLHLAPSQFENDRLKLIVPHLVNGAKESNSAVRSASELALVYAFRFQEGQEGFDKYLQSVEGAAKTVVNELQAPLRRLVKSGDLTLEPINNILSVHRIAAAADESSPAVFAVEAQTLPYA</sequence>
<dbReference type="GO" id="GO:0005829">
    <property type="term" value="C:cytosol"/>
    <property type="evidence" value="ECO:0007669"/>
    <property type="project" value="TreeGrafter"/>
</dbReference>
<name>A0A0D6LXF4_9BILA</name>
<reference evidence="7 8" key="1">
    <citation type="submission" date="2013-05" db="EMBL/GenBank/DDBJ databases">
        <title>Draft genome of the parasitic nematode Anyclostoma ceylanicum.</title>
        <authorList>
            <person name="Mitreva M."/>
        </authorList>
    </citation>
    <scope>NUCLEOTIDE SEQUENCE [LARGE SCALE GENOMIC DNA]</scope>
</reference>
<dbReference type="GO" id="GO:0060090">
    <property type="term" value="F:molecular adaptor activity"/>
    <property type="evidence" value="ECO:0007669"/>
    <property type="project" value="InterPro"/>
</dbReference>
<dbReference type="Pfam" id="PF24984">
    <property type="entry name" value="HEAT_EF3_GNC1"/>
    <property type="match status" value="1"/>
</dbReference>
<evidence type="ECO:0000256" key="4">
    <source>
        <dbReference type="SAM" id="Coils"/>
    </source>
</evidence>
<dbReference type="Pfam" id="PF23271">
    <property type="entry name" value="HEAT_GCN1"/>
    <property type="match status" value="1"/>
</dbReference>
<dbReference type="Pfam" id="PF13001">
    <property type="entry name" value="ECM29_N"/>
    <property type="match status" value="1"/>
</dbReference>
<gene>
    <name evidence="7" type="ORF">ANCCEY_04414</name>
</gene>
<dbReference type="Pfam" id="PF25801">
    <property type="entry name" value="HEAT_GCN1_C_2"/>
    <property type="match status" value="1"/>
</dbReference>
<evidence type="ECO:0000256" key="2">
    <source>
        <dbReference type="ARBA" id="ARBA00022737"/>
    </source>
</evidence>
<feature type="coiled-coil region" evidence="4">
    <location>
        <begin position="776"/>
        <end position="829"/>
    </location>
</feature>
<keyword evidence="4" id="KW-0175">Coiled coil</keyword>
<dbReference type="GO" id="GO:0043248">
    <property type="term" value="P:proteasome assembly"/>
    <property type="evidence" value="ECO:0007669"/>
    <property type="project" value="InterPro"/>
</dbReference>
<dbReference type="PANTHER" id="PTHR23346">
    <property type="entry name" value="TRANSLATIONAL ACTIVATOR GCN1-RELATED"/>
    <property type="match status" value="1"/>
</dbReference>
<dbReference type="PROSITE" id="PS50077">
    <property type="entry name" value="HEAT_REPEAT"/>
    <property type="match status" value="2"/>
</dbReference>
<dbReference type="Gene3D" id="1.25.10.10">
    <property type="entry name" value="Leucine-rich Repeat Variant"/>
    <property type="match status" value="7"/>
</dbReference>
<accession>A0A0D6LXF4</accession>
<evidence type="ECO:0000313" key="7">
    <source>
        <dbReference type="EMBL" id="EPB76514.1"/>
    </source>
</evidence>
<dbReference type="GO" id="GO:0019887">
    <property type="term" value="F:protein kinase regulator activity"/>
    <property type="evidence" value="ECO:0007669"/>
    <property type="project" value="TreeGrafter"/>
</dbReference>